<dbReference type="Proteomes" id="UP000000763">
    <property type="component" value="Chromosome 4"/>
</dbReference>
<reference evidence="3 4" key="1">
    <citation type="journal article" date="2005" name="Nature">
        <title>The map-based sequence of the rice genome.</title>
        <authorList>
            <consortium name="International rice genome sequencing project (IRGSP)"/>
            <person name="Matsumoto T."/>
            <person name="Wu J."/>
            <person name="Kanamori H."/>
            <person name="Katayose Y."/>
            <person name="Fujisawa M."/>
            <person name="Namiki N."/>
            <person name="Mizuno H."/>
            <person name="Yamamoto K."/>
            <person name="Antonio B.A."/>
            <person name="Baba T."/>
            <person name="Sakata K."/>
            <person name="Nagamura Y."/>
            <person name="Aoki H."/>
            <person name="Arikawa K."/>
            <person name="Arita K."/>
            <person name="Bito T."/>
            <person name="Chiden Y."/>
            <person name="Fujitsuka N."/>
            <person name="Fukunaka R."/>
            <person name="Hamada M."/>
            <person name="Harada C."/>
            <person name="Hayashi A."/>
            <person name="Hijishita S."/>
            <person name="Honda M."/>
            <person name="Hosokawa S."/>
            <person name="Ichikawa Y."/>
            <person name="Idonuma A."/>
            <person name="Iijima M."/>
            <person name="Ikeda M."/>
            <person name="Ikeno M."/>
            <person name="Ito K."/>
            <person name="Ito S."/>
            <person name="Ito T."/>
            <person name="Ito Y."/>
            <person name="Ito Y."/>
            <person name="Iwabuchi A."/>
            <person name="Kamiya K."/>
            <person name="Karasawa W."/>
            <person name="Kurita K."/>
            <person name="Katagiri S."/>
            <person name="Kikuta A."/>
            <person name="Kobayashi H."/>
            <person name="Kobayashi N."/>
            <person name="Machita K."/>
            <person name="Maehara T."/>
            <person name="Masukawa M."/>
            <person name="Mizubayashi T."/>
            <person name="Mukai Y."/>
            <person name="Nagasaki H."/>
            <person name="Nagata Y."/>
            <person name="Naito S."/>
            <person name="Nakashima M."/>
            <person name="Nakama Y."/>
            <person name="Nakamichi Y."/>
            <person name="Nakamura M."/>
            <person name="Meguro A."/>
            <person name="Negishi M."/>
            <person name="Ohta I."/>
            <person name="Ohta T."/>
            <person name="Okamoto M."/>
            <person name="Ono N."/>
            <person name="Saji S."/>
            <person name="Sakaguchi M."/>
            <person name="Sakai K."/>
            <person name="Shibata M."/>
            <person name="Shimokawa T."/>
            <person name="Song J."/>
            <person name="Takazaki Y."/>
            <person name="Terasawa K."/>
            <person name="Tsugane M."/>
            <person name="Tsuji K."/>
            <person name="Ueda S."/>
            <person name="Waki K."/>
            <person name="Yamagata H."/>
            <person name="Yamamoto M."/>
            <person name="Yamamoto S."/>
            <person name="Yamane H."/>
            <person name="Yoshiki S."/>
            <person name="Yoshihara R."/>
            <person name="Yukawa K."/>
            <person name="Zhong H."/>
            <person name="Yano M."/>
            <person name="Yuan Q."/>
            <person name="Ouyang S."/>
            <person name="Liu J."/>
            <person name="Jones K.M."/>
            <person name="Gansberger K."/>
            <person name="Moffat K."/>
            <person name="Hill J."/>
            <person name="Bera J."/>
            <person name="Fadrosh D."/>
            <person name="Jin S."/>
            <person name="Johri S."/>
            <person name="Kim M."/>
            <person name="Overton L."/>
            <person name="Reardon M."/>
            <person name="Tsitrin T."/>
            <person name="Vuong H."/>
            <person name="Weaver B."/>
            <person name="Ciecko A."/>
            <person name="Tallon L."/>
            <person name="Jackson J."/>
            <person name="Pai G."/>
            <person name="Aken S.V."/>
            <person name="Utterback T."/>
            <person name="Reidmuller S."/>
            <person name="Feldblyum T."/>
            <person name="Hsiao J."/>
            <person name="Zismann V."/>
            <person name="Iobst S."/>
            <person name="de Vazeille A.R."/>
            <person name="Buell C.R."/>
            <person name="Ying K."/>
            <person name="Li Y."/>
            <person name="Lu T."/>
            <person name="Huang Y."/>
            <person name="Zhao Q."/>
            <person name="Feng Q."/>
            <person name="Zhang L."/>
            <person name="Zhu J."/>
            <person name="Weng Q."/>
            <person name="Mu J."/>
            <person name="Lu Y."/>
            <person name="Fan D."/>
            <person name="Liu Y."/>
            <person name="Guan J."/>
            <person name="Zhang Y."/>
            <person name="Yu S."/>
            <person name="Liu X."/>
            <person name="Zhang Y."/>
            <person name="Hong G."/>
            <person name="Han B."/>
            <person name="Choisne N."/>
            <person name="Demange N."/>
            <person name="Orjeda G."/>
            <person name="Samain S."/>
            <person name="Cattolico L."/>
            <person name="Pelletier E."/>
            <person name="Couloux A."/>
            <person name="Segurens B."/>
            <person name="Wincker P."/>
            <person name="D'Hont A."/>
            <person name="Scarpelli C."/>
            <person name="Weissenbach J."/>
            <person name="Salanoubat M."/>
            <person name="Quetier F."/>
            <person name="Yu Y."/>
            <person name="Kim H.R."/>
            <person name="Rambo T."/>
            <person name="Currie J."/>
            <person name="Collura K."/>
            <person name="Luo M."/>
            <person name="Yang T."/>
            <person name="Ammiraju J.S.S."/>
            <person name="Engler F."/>
            <person name="Soderlund C."/>
            <person name="Wing R.A."/>
            <person name="Palmer L.E."/>
            <person name="de la Bastide M."/>
            <person name="Spiegel L."/>
            <person name="Nascimento L."/>
            <person name="Zutavern T."/>
            <person name="O'Shaughnessy A."/>
            <person name="Dike S."/>
            <person name="Dedhia N."/>
            <person name="Preston R."/>
            <person name="Balija V."/>
            <person name="McCombie W.R."/>
            <person name="Chow T."/>
            <person name="Chen H."/>
            <person name="Chung M."/>
            <person name="Chen C."/>
            <person name="Shaw J."/>
            <person name="Wu H."/>
            <person name="Hsiao K."/>
            <person name="Chao Y."/>
            <person name="Chu M."/>
            <person name="Cheng C."/>
            <person name="Hour A."/>
            <person name="Lee P."/>
            <person name="Lin S."/>
            <person name="Lin Y."/>
            <person name="Liou J."/>
            <person name="Liu S."/>
            <person name="Hsing Y."/>
            <person name="Raghuvanshi S."/>
            <person name="Mohanty A."/>
            <person name="Bharti A.K."/>
            <person name="Gaur A."/>
            <person name="Gupta V."/>
            <person name="Kumar D."/>
            <person name="Ravi V."/>
            <person name="Vij S."/>
            <person name="Kapur A."/>
            <person name="Khurana P."/>
            <person name="Khurana P."/>
            <person name="Khurana J.P."/>
            <person name="Tyagi A.K."/>
            <person name="Gaikwad K."/>
            <person name="Singh A."/>
            <person name="Dalal V."/>
            <person name="Srivastava S."/>
            <person name="Dixit A."/>
            <person name="Pal A.K."/>
            <person name="Ghazi I.A."/>
            <person name="Yadav M."/>
            <person name="Pandit A."/>
            <person name="Bhargava A."/>
            <person name="Sureshbabu K."/>
            <person name="Batra K."/>
            <person name="Sharma T.R."/>
            <person name="Mohapatra T."/>
            <person name="Singh N.K."/>
            <person name="Messing J."/>
            <person name="Nelson A.B."/>
            <person name="Fuks G."/>
            <person name="Kavchok S."/>
            <person name="Keizer G."/>
            <person name="Linton E."/>
            <person name="Llaca V."/>
            <person name="Song R."/>
            <person name="Tanyolac B."/>
            <person name="Young S."/>
            <person name="Ho-Il K."/>
            <person name="Hahn J.H."/>
            <person name="Sangsakoo G."/>
            <person name="Vanavichit A."/>
            <person name="de Mattos Luiz.A.T."/>
            <person name="Zimmer P.D."/>
            <person name="Malone G."/>
            <person name="Dellagostin O."/>
            <person name="de Oliveira A.C."/>
            <person name="Bevan M."/>
            <person name="Bancroft I."/>
            <person name="Minx P."/>
            <person name="Cordum H."/>
            <person name="Wilson R."/>
            <person name="Cheng Z."/>
            <person name="Jin W."/>
            <person name="Jiang J."/>
            <person name="Leong S.A."/>
            <person name="Iwama H."/>
            <person name="Gojobori T."/>
            <person name="Itoh T."/>
            <person name="Niimura Y."/>
            <person name="Fujii Y."/>
            <person name="Habara T."/>
            <person name="Sakai H."/>
            <person name="Sato Y."/>
            <person name="Wilson G."/>
            <person name="Kumar K."/>
            <person name="McCouch S."/>
            <person name="Juretic N."/>
            <person name="Hoen D."/>
            <person name="Wright S."/>
            <person name="Bruskiewich R."/>
            <person name="Bureau T."/>
            <person name="Miyao A."/>
            <person name="Hirochika H."/>
            <person name="Nishikawa T."/>
            <person name="Kadowaki K."/>
            <person name="Sugiura M."/>
            <person name="Burr B."/>
            <person name="Sasaki T."/>
        </authorList>
    </citation>
    <scope>NUCLEOTIDE SEQUENCE [LARGE SCALE GENOMIC DNA]</scope>
    <source>
        <strain evidence="4">cv. Nipponbare</strain>
    </source>
</reference>
<evidence type="ECO:0000313" key="4">
    <source>
        <dbReference type="Proteomes" id="UP000000763"/>
    </source>
</evidence>
<dbReference type="AlphaFoldDB" id="C7J1V2"/>
<evidence type="ECO:0000313" key="3">
    <source>
        <dbReference type="EMBL" id="BAH92817.1"/>
    </source>
</evidence>
<evidence type="ECO:0000259" key="2">
    <source>
        <dbReference type="Pfam" id="PF11721"/>
    </source>
</evidence>
<dbReference type="KEGG" id="dosa:Os04g0616501"/>
<keyword evidence="1" id="KW-0812">Transmembrane</keyword>
<dbReference type="Pfam" id="PF11721">
    <property type="entry name" value="Malectin"/>
    <property type="match status" value="1"/>
</dbReference>
<dbReference type="InterPro" id="IPR021720">
    <property type="entry name" value="Malectin_dom"/>
</dbReference>
<dbReference type="EMBL" id="AP008210">
    <property type="protein sequence ID" value="BAH92817.1"/>
    <property type="molecule type" value="Genomic_DNA"/>
</dbReference>
<feature type="transmembrane region" description="Helical" evidence="1">
    <location>
        <begin position="141"/>
        <end position="163"/>
    </location>
</feature>
<sequence>SNLFTASSFAVNCGSNRFISGSDNLRYETDDVNLQAASYNVTGAPTWGVSNVGKFMDAPNGNYIIYSSRQFQHTLDSELFLTSRMSPSSLRYYGIGLENGNYTVTLQFAEFGIEDTQSWKSLGRRVFDIYVQVGSCLAYKLFFLFIYLFILQPSQHFLILFFCRVNARRRTLTSGRQQAINLTLLLRSNTKFL</sequence>
<evidence type="ECO:0000256" key="1">
    <source>
        <dbReference type="SAM" id="Phobius"/>
    </source>
</evidence>
<feature type="domain" description="Malectin" evidence="2">
    <location>
        <begin position="8"/>
        <end position="132"/>
    </location>
</feature>
<accession>C7J1V2</accession>
<proteinExistence type="predicted"/>
<feature type="non-terminal residue" evidence="3">
    <location>
        <position position="1"/>
    </location>
</feature>
<gene>
    <name evidence="3" type="ordered locus">Os04g0616501</name>
</gene>
<dbReference type="PANTHER" id="PTHR34081">
    <property type="entry name" value="MALECTIN DOMAIN-CONTAINING PROTEIN"/>
    <property type="match status" value="1"/>
</dbReference>
<dbReference type="PANTHER" id="PTHR34081:SF1">
    <property type="entry name" value="MALECTIN, LEUCINE-RICH REPEAT DOMAIN, L DOMAIN-LIKE PROTEIN-RELATED"/>
    <property type="match status" value="1"/>
</dbReference>
<organism evidence="3 4">
    <name type="scientific">Oryza sativa subsp. japonica</name>
    <name type="common">Rice</name>
    <dbReference type="NCBI Taxonomy" id="39947"/>
    <lineage>
        <taxon>Eukaryota</taxon>
        <taxon>Viridiplantae</taxon>
        <taxon>Streptophyta</taxon>
        <taxon>Embryophyta</taxon>
        <taxon>Tracheophyta</taxon>
        <taxon>Spermatophyta</taxon>
        <taxon>Magnoliopsida</taxon>
        <taxon>Liliopsida</taxon>
        <taxon>Poales</taxon>
        <taxon>Poaceae</taxon>
        <taxon>BOP clade</taxon>
        <taxon>Oryzoideae</taxon>
        <taxon>Oryzeae</taxon>
        <taxon>Oryzinae</taxon>
        <taxon>Oryza</taxon>
        <taxon>Oryza sativa</taxon>
    </lineage>
</organism>
<keyword evidence="1" id="KW-0472">Membrane</keyword>
<dbReference type="Gene3D" id="2.60.120.430">
    <property type="entry name" value="Galactose-binding lectin"/>
    <property type="match status" value="1"/>
</dbReference>
<keyword evidence="1" id="KW-1133">Transmembrane helix</keyword>
<reference evidence="4" key="2">
    <citation type="journal article" date="2008" name="Nucleic Acids Res.">
        <title>The rice annotation project database (RAP-DB): 2008 update.</title>
        <authorList>
            <consortium name="The rice annotation project (RAP)"/>
        </authorList>
    </citation>
    <scope>GENOME REANNOTATION</scope>
    <source>
        <strain evidence="4">cv. Nipponbare</strain>
    </source>
</reference>
<protein>
    <submittedName>
        <fullName evidence="3">Os04g0616501 protein</fullName>
    </submittedName>
</protein>
<name>C7J1V2_ORYSJ</name>